<protein>
    <submittedName>
        <fullName evidence="1">Uncharacterized protein</fullName>
    </submittedName>
</protein>
<dbReference type="EnsemblPlants" id="AET3Gv20417300.83">
    <property type="protein sequence ID" value="AET3Gv20417300.83"/>
    <property type="gene ID" value="AET3Gv20417300"/>
</dbReference>
<dbReference type="Gramene" id="AET3Gv20417300.80">
    <property type="protein sequence ID" value="AET3Gv20417300.80"/>
    <property type="gene ID" value="AET3Gv20417300"/>
</dbReference>
<dbReference type="AlphaFoldDB" id="A0A453EPX0"/>
<dbReference type="Gramene" id="AET3Gv20417300.84">
    <property type="protein sequence ID" value="AET3Gv20417300.84"/>
    <property type="gene ID" value="AET3Gv20417300"/>
</dbReference>
<reference evidence="1" key="4">
    <citation type="submission" date="2019-03" db="UniProtKB">
        <authorList>
            <consortium name="EnsemblPlants"/>
        </authorList>
    </citation>
    <scope>IDENTIFICATION</scope>
</reference>
<accession>A0A453EPX0</accession>
<dbReference type="Gramene" id="AET3Gv20417300.83">
    <property type="protein sequence ID" value="AET3Gv20417300.83"/>
    <property type="gene ID" value="AET3Gv20417300"/>
</dbReference>
<reference evidence="1" key="5">
    <citation type="journal article" date="2021" name="G3 (Bethesda)">
        <title>Aegilops tauschii genome assembly Aet v5.0 features greater sequence contiguity and improved annotation.</title>
        <authorList>
            <person name="Wang L."/>
            <person name="Zhu T."/>
            <person name="Rodriguez J.C."/>
            <person name="Deal K.R."/>
            <person name="Dubcovsky J."/>
            <person name="McGuire P.E."/>
            <person name="Lux T."/>
            <person name="Spannagl M."/>
            <person name="Mayer K.F.X."/>
            <person name="Baldrich P."/>
            <person name="Meyers B.C."/>
            <person name="Huo N."/>
            <person name="Gu Y.Q."/>
            <person name="Zhou H."/>
            <person name="Devos K.M."/>
            <person name="Bennetzen J.L."/>
            <person name="Unver T."/>
            <person name="Budak H."/>
            <person name="Gulick P.J."/>
            <person name="Galiba G."/>
            <person name="Kalapos B."/>
            <person name="Nelson D.R."/>
            <person name="Li P."/>
            <person name="You F.M."/>
            <person name="Luo M.C."/>
            <person name="Dvorak J."/>
        </authorList>
    </citation>
    <scope>NUCLEOTIDE SEQUENCE [LARGE SCALE GENOMIC DNA]</scope>
    <source>
        <strain evidence="1">cv. AL8/78</strain>
    </source>
</reference>
<dbReference type="Gramene" id="AET3Gv20417300.85">
    <property type="protein sequence ID" value="AET3Gv20417300.85"/>
    <property type="gene ID" value="AET3Gv20417300"/>
</dbReference>
<proteinExistence type="predicted"/>
<dbReference type="EnsemblPlants" id="AET3Gv20417300.75">
    <property type="protein sequence ID" value="AET3Gv20417300.75"/>
    <property type="gene ID" value="AET3Gv20417300"/>
</dbReference>
<dbReference type="Gramene" id="AET3Gv20417300.68">
    <property type="protein sequence ID" value="AET3Gv20417300.68"/>
    <property type="gene ID" value="AET3Gv20417300"/>
</dbReference>
<organism evidence="1 2">
    <name type="scientific">Aegilops tauschii subsp. strangulata</name>
    <name type="common">Goatgrass</name>
    <dbReference type="NCBI Taxonomy" id="200361"/>
    <lineage>
        <taxon>Eukaryota</taxon>
        <taxon>Viridiplantae</taxon>
        <taxon>Streptophyta</taxon>
        <taxon>Embryophyta</taxon>
        <taxon>Tracheophyta</taxon>
        <taxon>Spermatophyta</taxon>
        <taxon>Magnoliopsida</taxon>
        <taxon>Liliopsida</taxon>
        <taxon>Poales</taxon>
        <taxon>Poaceae</taxon>
        <taxon>BOP clade</taxon>
        <taxon>Pooideae</taxon>
        <taxon>Triticodae</taxon>
        <taxon>Triticeae</taxon>
        <taxon>Triticinae</taxon>
        <taxon>Aegilops</taxon>
    </lineage>
</organism>
<dbReference type="EnsemblPlants" id="AET3Gv20417300.85">
    <property type="protein sequence ID" value="AET3Gv20417300.85"/>
    <property type="gene ID" value="AET3Gv20417300"/>
</dbReference>
<name>A0A453EPX0_AEGTS</name>
<reference evidence="2" key="1">
    <citation type="journal article" date="2014" name="Science">
        <title>Ancient hybridizations among the ancestral genomes of bread wheat.</title>
        <authorList>
            <consortium name="International Wheat Genome Sequencing Consortium,"/>
            <person name="Marcussen T."/>
            <person name="Sandve S.R."/>
            <person name="Heier L."/>
            <person name="Spannagl M."/>
            <person name="Pfeifer M."/>
            <person name="Jakobsen K.S."/>
            <person name="Wulff B.B."/>
            <person name="Steuernagel B."/>
            <person name="Mayer K.F."/>
            <person name="Olsen O.A."/>
        </authorList>
    </citation>
    <scope>NUCLEOTIDE SEQUENCE [LARGE SCALE GENOMIC DNA]</scope>
    <source>
        <strain evidence="2">cv. AL8/78</strain>
    </source>
</reference>
<keyword evidence="2" id="KW-1185">Reference proteome</keyword>
<evidence type="ECO:0000313" key="2">
    <source>
        <dbReference type="Proteomes" id="UP000015105"/>
    </source>
</evidence>
<dbReference type="Gramene" id="AET3Gv20417300.79">
    <property type="protein sequence ID" value="AET3Gv20417300.79"/>
    <property type="gene ID" value="AET3Gv20417300"/>
</dbReference>
<dbReference type="Gramene" id="AET3Gv20417300.78">
    <property type="protein sequence ID" value="AET3Gv20417300.78"/>
    <property type="gene ID" value="AET3Gv20417300"/>
</dbReference>
<dbReference type="Gramene" id="AET3Gv20417300.75">
    <property type="protein sequence ID" value="AET3Gv20417300.75"/>
    <property type="gene ID" value="AET3Gv20417300"/>
</dbReference>
<dbReference type="Gramene" id="AET3Gv20417300.82">
    <property type="protein sequence ID" value="AET3Gv20417300.82"/>
    <property type="gene ID" value="AET3Gv20417300"/>
</dbReference>
<dbReference type="EnsemblPlants" id="AET3Gv20417300.68">
    <property type="protein sequence ID" value="AET3Gv20417300.68"/>
    <property type="gene ID" value="AET3Gv20417300"/>
</dbReference>
<dbReference type="EnsemblPlants" id="AET3Gv20417300.82">
    <property type="protein sequence ID" value="AET3Gv20417300.82"/>
    <property type="gene ID" value="AET3Gv20417300"/>
</dbReference>
<dbReference type="EnsemblPlants" id="AET3Gv20417300.79">
    <property type="protein sequence ID" value="AET3Gv20417300.79"/>
    <property type="gene ID" value="AET3Gv20417300"/>
</dbReference>
<dbReference type="Proteomes" id="UP000015105">
    <property type="component" value="Chromosome 3D"/>
</dbReference>
<sequence>MTRAAAGVAAAPAWPWSSWCASYCTSTTCTSDGAKGTVCIERAGSMRKRTGRGGSTRCHIQKARTHGCDSKVGEECAVYLGAMQDGYGTVVGPTWSILIIMENDG</sequence>
<reference evidence="1" key="3">
    <citation type="journal article" date="2017" name="Nature">
        <title>Genome sequence of the progenitor of the wheat D genome Aegilops tauschii.</title>
        <authorList>
            <person name="Luo M.C."/>
            <person name="Gu Y.Q."/>
            <person name="Puiu D."/>
            <person name="Wang H."/>
            <person name="Twardziok S.O."/>
            <person name="Deal K.R."/>
            <person name="Huo N."/>
            <person name="Zhu T."/>
            <person name="Wang L."/>
            <person name="Wang Y."/>
            <person name="McGuire P.E."/>
            <person name="Liu S."/>
            <person name="Long H."/>
            <person name="Ramasamy R.K."/>
            <person name="Rodriguez J.C."/>
            <person name="Van S.L."/>
            <person name="Yuan L."/>
            <person name="Wang Z."/>
            <person name="Xia Z."/>
            <person name="Xiao L."/>
            <person name="Anderson O.D."/>
            <person name="Ouyang S."/>
            <person name="Liang Y."/>
            <person name="Zimin A.V."/>
            <person name="Pertea G."/>
            <person name="Qi P."/>
            <person name="Bennetzen J.L."/>
            <person name="Dai X."/>
            <person name="Dawson M.W."/>
            <person name="Muller H.G."/>
            <person name="Kugler K."/>
            <person name="Rivarola-Duarte L."/>
            <person name="Spannagl M."/>
            <person name="Mayer K.F.X."/>
            <person name="Lu F.H."/>
            <person name="Bevan M.W."/>
            <person name="Leroy P."/>
            <person name="Li P."/>
            <person name="You F.M."/>
            <person name="Sun Q."/>
            <person name="Liu Z."/>
            <person name="Lyons E."/>
            <person name="Wicker T."/>
            <person name="Salzberg S.L."/>
            <person name="Devos K.M."/>
            <person name="Dvorak J."/>
        </authorList>
    </citation>
    <scope>NUCLEOTIDE SEQUENCE [LARGE SCALE GENOMIC DNA]</scope>
    <source>
        <strain evidence="1">cv. AL8/78</strain>
    </source>
</reference>
<reference evidence="2" key="2">
    <citation type="journal article" date="2017" name="Nat. Plants">
        <title>The Aegilops tauschii genome reveals multiple impacts of transposons.</title>
        <authorList>
            <person name="Zhao G."/>
            <person name="Zou C."/>
            <person name="Li K."/>
            <person name="Wang K."/>
            <person name="Li T."/>
            <person name="Gao L."/>
            <person name="Zhang X."/>
            <person name="Wang H."/>
            <person name="Yang Z."/>
            <person name="Liu X."/>
            <person name="Jiang W."/>
            <person name="Mao L."/>
            <person name="Kong X."/>
            <person name="Jiao Y."/>
            <person name="Jia J."/>
        </authorList>
    </citation>
    <scope>NUCLEOTIDE SEQUENCE [LARGE SCALE GENOMIC DNA]</scope>
    <source>
        <strain evidence="2">cv. AL8/78</strain>
    </source>
</reference>
<dbReference type="EnsemblPlants" id="AET3Gv20417300.78">
    <property type="protein sequence ID" value="AET3Gv20417300.78"/>
    <property type="gene ID" value="AET3Gv20417300"/>
</dbReference>
<dbReference type="EnsemblPlants" id="AET3Gv20417300.80">
    <property type="protein sequence ID" value="AET3Gv20417300.80"/>
    <property type="gene ID" value="AET3Gv20417300"/>
</dbReference>
<evidence type="ECO:0000313" key="1">
    <source>
        <dbReference type="EnsemblPlants" id="AET3Gv20417300.75"/>
    </source>
</evidence>
<dbReference type="EnsemblPlants" id="AET3Gv20417300.84">
    <property type="protein sequence ID" value="AET3Gv20417300.84"/>
    <property type="gene ID" value="AET3Gv20417300"/>
</dbReference>